<feature type="transmembrane region" description="Helical" evidence="7">
    <location>
        <begin position="269"/>
        <end position="291"/>
    </location>
</feature>
<sequence>MIWIMVISFFLLIVFGVPIAFAMGASALMYILVAGIPLEMFSQRFFSNTQSFAFLAIPFFILAGNLMIHGKIAQRIINVADSMVRQLPGGLGCVSVVTSMGMAGVSGSSVADAASTGSVLIPEMKKRGYSASFAASINASSSVVGIIIPPSSTMIIIAWLANLSIAEMFIAGIIPGILVGIIYLITTVILSVKRGYPREEKPTFKEFLYHIRKASWALLLPVILLGSIVLGIATATEAAAISVVYALLVGLFVYKSLTWKNIYQSLKETVHGTSVVMVTVCTSMIFTWVLISEGIPRMIADALNGLGLPGWALILVLIAIMLIAGMIMELVPNLFLFIPIFFPIAAEIGMDPIQFSIVMLVSLALGMFTPPVGATLFISCYIAKVGIEKTIKDILPYFVSGVIVVLLLAYIPFLTLGLPSLFE</sequence>
<feature type="transmembrane region" description="Helical" evidence="7">
    <location>
        <begin position="330"/>
        <end position="349"/>
    </location>
</feature>
<keyword evidence="10" id="KW-1185">Reference proteome</keyword>
<dbReference type="AlphaFoldDB" id="A0A0B5AVW4"/>
<feature type="transmembrane region" description="Helical" evidence="7">
    <location>
        <begin position="303"/>
        <end position="323"/>
    </location>
</feature>
<comment type="subcellular location">
    <subcellularLocation>
        <location evidence="1">Cell inner membrane</location>
        <topology evidence="1">Multi-pass membrane protein</topology>
    </subcellularLocation>
</comment>
<feature type="transmembrane region" description="Helical" evidence="7">
    <location>
        <begin position="168"/>
        <end position="192"/>
    </location>
</feature>
<keyword evidence="4 7" id="KW-0812">Transmembrane</keyword>
<dbReference type="GO" id="GO:0022857">
    <property type="term" value="F:transmembrane transporter activity"/>
    <property type="evidence" value="ECO:0007669"/>
    <property type="project" value="TreeGrafter"/>
</dbReference>
<evidence type="ECO:0000256" key="4">
    <source>
        <dbReference type="ARBA" id="ARBA00022692"/>
    </source>
</evidence>
<evidence type="ECO:0000256" key="7">
    <source>
        <dbReference type="SAM" id="Phobius"/>
    </source>
</evidence>
<dbReference type="InterPro" id="IPR004681">
    <property type="entry name" value="TRAP_DctM"/>
</dbReference>
<keyword evidence="5 7" id="KW-1133">Transmembrane helix</keyword>
<evidence type="ECO:0000256" key="6">
    <source>
        <dbReference type="ARBA" id="ARBA00023136"/>
    </source>
</evidence>
<feature type="domain" description="TRAP C4-dicarboxylate transport system permease DctM subunit" evidence="8">
    <location>
        <begin position="6"/>
        <end position="412"/>
    </location>
</feature>
<gene>
    <name evidence="9" type="ORF">JMA_34260</name>
</gene>
<feature type="transmembrane region" description="Helical" evidence="7">
    <location>
        <begin position="51"/>
        <end position="68"/>
    </location>
</feature>
<keyword evidence="2" id="KW-1003">Cell membrane</keyword>
<dbReference type="STRING" id="1508404.JMA_34260"/>
<dbReference type="NCBIfam" id="TIGR00786">
    <property type="entry name" value="dctM"/>
    <property type="match status" value="1"/>
</dbReference>
<dbReference type="EMBL" id="CP009416">
    <property type="protein sequence ID" value="AJD92743.1"/>
    <property type="molecule type" value="Genomic_DNA"/>
</dbReference>
<accession>A0A0B5AVW4</accession>
<keyword evidence="3" id="KW-0997">Cell inner membrane</keyword>
<evidence type="ECO:0000256" key="2">
    <source>
        <dbReference type="ARBA" id="ARBA00022475"/>
    </source>
</evidence>
<keyword evidence="6 7" id="KW-0472">Membrane</keyword>
<feature type="transmembrane region" description="Helical" evidence="7">
    <location>
        <begin position="133"/>
        <end position="162"/>
    </location>
</feature>
<dbReference type="PANTHER" id="PTHR33362:SF2">
    <property type="entry name" value="TRAP TRANSPORTER LARGE PERMEASE PROTEIN"/>
    <property type="match status" value="1"/>
</dbReference>
<dbReference type="KEGG" id="jeo:JMA_34260"/>
<dbReference type="BioCyc" id="JESP1508404:G14D9-12707-MONOMER"/>
<evidence type="ECO:0000313" key="10">
    <source>
        <dbReference type="Proteomes" id="UP000031449"/>
    </source>
</evidence>
<dbReference type="GO" id="GO:0005886">
    <property type="term" value="C:plasma membrane"/>
    <property type="evidence" value="ECO:0007669"/>
    <property type="project" value="UniProtKB-SubCell"/>
</dbReference>
<feature type="transmembrane region" description="Helical" evidence="7">
    <location>
        <begin position="239"/>
        <end position="257"/>
    </location>
</feature>
<evidence type="ECO:0000256" key="3">
    <source>
        <dbReference type="ARBA" id="ARBA00022519"/>
    </source>
</evidence>
<dbReference type="HOGENOM" id="CLU_019824_4_1_9"/>
<feature type="transmembrane region" description="Helical" evidence="7">
    <location>
        <begin position="355"/>
        <end position="382"/>
    </location>
</feature>
<feature type="transmembrane region" description="Helical" evidence="7">
    <location>
        <begin position="213"/>
        <end position="233"/>
    </location>
</feature>
<evidence type="ECO:0000256" key="1">
    <source>
        <dbReference type="ARBA" id="ARBA00004429"/>
    </source>
</evidence>
<dbReference type="InterPro" id="IPR010656">
    <property type="entry name" value="DctM"/>
</dbReference>
<name>A0A0B5AVW4_9BACL</name>
<dbReference type="Pfam" id="PF06808">
    <property type="entry name" value="DctM"/>
    <property type="match status" value="1"/>
</dbReference>
<proteinExistence type="predicted"/>
<dbReference type="OrthoDB" id="9785600at2"/>
<dbReference type="PANTHER" id="PTHR33362">
    <property type="entry name" value="SIALIC ACID TRAP TRANSPORTER PERMEASE PROTEIN SIAT-RELATED"/>
    <property type="match status" value="1"/>
</dbReference>
<reference evidence="9 10" key="1">
    <citation type="submission" date="2014-08" db="EMBL/GenBank/DDBJ databases">
        <title>Complete genome of a marine bacteria Jeotgalibacillus malaysiensis.</title>
        <authorList>
            <person name="Yaakop A.S."/>
            <person name="Chan K.-G."/>
            <person name="Goh K.M."/>
        </authorList>
    </citation>
    <scope>NUCLEOTIDE SEQUENCE [LARGE SCALE GENOMIC DNA]</scope>
    <source>
        <strain evidence="9 10">D5</strain>
    </source>
</reference>
<organism evidence="9 10">
    <name type="scientific">Jeotgalibacillus malaysiensis</name>
    <dbReference type="NCBI Taxonomy" id="1508404"/>
    <lineage>
        <taxon>Bacteria</taxon>
        <taxon>Bacillati</taxon>
        <taxon>Bacillota</taxon>
        <taxon>Bacilli</taxon>
        <taxon>Bacillales</taxon>
        <taxon>Caryophanaceae</taxon>
        <taxon>Jeotgalibacillus</taxon>
    </lineage>
</organism>
<evidence type="ECO:0000259" key="8">
    <source>
        <dbReference type="Pfam" id="PF06808"/>
    </source>
</evidence>
<evidence type="ECO:0000256" key="5">
    <source>
        <dbReference type="ARBA" id="ARBA00022989"/>
    </source>
</evidence>
<dbReference type="Proteomes" id="UP000031449">
    <property type="component" value="Chromosome"/>
</dbReference>
<evidence type="ECO:0000313" key="9">
    <source>
        <dbReference type="EMBL" id="AJD92743.1"/>
    </source>
</evidence>
<feature type="transmembrane region" description="Helical" evidence="7">
    <location>
        <begin position="394"/>
        <end position="413"/>
    </location>
</feature>
<protein>
    <submittedName>
        <fullName evidence="9">C4-dicarboxylate ABC transporter permease</fullName>
    </submittedName>
</protein>
<dbReference type="PIRSF" id="PIRSF006066">
    <property type="entry name" value="HI0050"/>
    <property type="match status" value="1"/>
</dbReference>
<feature type="transmembrane region" description="Helical" evidence="7">
    <location>
        <begin position="7"/>
        <end position="31"/>
    </location>
</feature>